<dbReference type="Proteomes" id="UP000250275">
    <property type="component" value="Unassembled WGS sequence"/>
</dbReference>
<proteinExistence type="predicted"/>
<name>A0A310SI92_9HYME</name>
<protein>
    <submittedName>
        <fullName evidence="1">Uncharacterized protein</fullName>
    </submittedName>
</protein>
<dbReference type="AlphaFoldDB" id="A0A310SI92"/>
<evidence type="ECO:0000313" key="1">
    <source>
        <dbReference type="EMBL" id="OAD58496.1"/>
    </source>
</evidence>
<accession>A0A310SI92</accession>
<organism evidence="1 2">
    <name type="scientific">Eufriesea mexicana</name>
    <dbReference type="NCBI Taxonomy" id="516756"/>
    <lineage>
        <taxon>Eukaryota</taxon>
        <taxon>Metazoa</taxon>
        <taxon>Ecdysozoa</taxon>
        <taxon>Arthropoda</taxon>
        <taxon>Hexapoda</taxon>
        <taxon>Insecta</taxon>
        <taxon>Pterygota</taxon>
        <taxon>Neoptera</taxon>
        <taxon>Endopterygota</taxon>
        <taxon>Hymenoptera</taxon>
        <taxon>Apocrita</taxon>
        <taxon>Aculeata</taxon>
        <taxon>Apoidea</taxon>
        <taxon>Anthophila</taxon>
        <taxon>Apidae</taxon>
        <taxon>Eufriesea</taxon>
    </lineage>
</organism>
<dbReference type="EMBL" id="KQ760995">
    <property type="protein sequence ID" value="OAD58496.1"/>
    <property type="molecule type" value="Genomic_DNA"/>
</dbReference>
<keyword evidence="2" id="KW-1185">Reference proteome</keyword>
<reference evidence="1 2" key="1">
    <citation type="submission" date="2015-07" db="EMBL/GenBank/DDBJ databases">
        <title>The genome of Eufriesea mexicana.</title>
        <authorList>
            <person name="Pan H."/>
            <person name="Kapheim K."/>
        </authorList>
    </citation>
    <scope>NUCLEOTIDE SEQUENCE [LARGE SCALE GENOMIC DNA]</scope>
    <source>
        <strain evidence="1">0111107269</strain>
        <tissue evidence="1">Whole body</tissue>
    </source>
</reference>
<evidence type="ECO:0000313" key="2">
    <source>
        <dbReference type="Proteomes" id="UP000250275"/>
    </source>
</evidence>
<sequence>MIEPRRASPALLDAAEKAIVTGQLVQHRGQVARPRAGQVPLHFAGKFYRQGVVVRYVHPCPNVIDLTRAGRQITTH</sequence>
<gene>
    <name evidence="1" type="ORF">WN48_11228</name>
</gene>